<dbReference type="Proteomes" id="UP001199525">
    <property type="component" value="Unassembled WGS sequence"/>
</dbReference>
<dbReference type="EMBL" id="JAIVFQ010000074">
    <property type="protein sequence ID" value="MCC5603339.1"/>
    <property type="molecule type" value="Genomic_DNA"/>
</dbReference>
<keyword evidence="2" id="KW-1185">Reference proteome</keyword>
<proteinExistence type="predicted"/>
<protein>
    <submittedName>
        <fullName evidence="1">Uncharacterized protein</fullName>
    </submittedName>
</protein>
<dbReference type="RefSeq" id="WP_229488909.1">
    <property type="nucleotide sequence ID" value="NZ_JAIVFQ010000074.1"/>
</dbReference>
<comment type="caution">
    <text evidence="1">The sequence shown here is derived from an EMBL/GenBank/DDBJ whole genome shotgun (WGS) entry which is preliminary data.</text>
</comment>
<name>A0ABS8IGP4_9NOSO</name>
<organism evidence="1 2">
    <name type="scientific">Nostoc favosum CHAB5714</name>
    <dbReference type="NCBI Taxonomy" id="2780399"/>
    <lineage>
        <taxon>Bacteria</taxon>
        <taxon>Bacillati</taxon>
        <taxon>Cyanobacteriota</taxon>
        <taxon>Cyanophyceae</taxon>
        <taxon>Nostocales</taxon>
        <taxon>Nostocaceae</taxon>
        <taxon>Nostoc</taxon>
        <taxon>Nostoc favosum</taxon>
    </lineage>
</organism>
<evidence type="ECO:0000313" key="1">
    <source>
        <dbReference type="EMBL" id="MCC5603339.1"/>
    </source>
</evidence>
<evidence type="ECO:0000313" key="2">
    <source>
        <dbReference type="Proteomes" id="UP001199525"/>
    </source>
</evidence>
<sequence length="90" mass="9761">MSTTGYDARSPLASPLGRRLANASLRDATRTLSASLEELNNLTKNCHPLEQLQILGRQISPVVTELVEMHLTPMLSSRGFLGADILVSKS</sequence>
<gene>
    <name evidence="1" type="ORF">LC586_30145</name>
</gene>
<accession>A0ABS8IGP4</accession>
<reference evidence="1 2" key="1">
    <citation type="journal article" date="2021" name="Microorganisms">
        <title>Genome Evolution of Filamentous Cyanobacterium Nostoc Species: From Facultative Symbiosis to Free Living.</title>
        <authorList>
            <person name="Huo D."/>
            <person name="Li H."/>
            <person name="Cai F."/>
            <person name="Guo X."/>
            <person name="Qiao Z."/>
            <person name="Wang W."/>
            <person name="Yu G."/>
            <person name="Li R."/>
        </authorList>
    </citation>
    <scope>NUCLEOTIDE SEQUENCE [LARGE SCALE GENOMIC DNA]</scope>
    <source>
        <strain evidence="1 2">CHAB 5714</strain>
    </source>
</reference>